<dbReference type="RefSeq" id="XP_016216990.1">
    <property type="nucleotide sequence ID" value="XM_016354974.1"/>
</dbReference>
<sequence length="255" mass="28566">MAPTRRYLRITKYSVLECRVYMDGDPALVDSWLLRKSEPALPRVIDAVREVVLPKLREENERAKVRTKGKKKGAIKDVIRRDDFEVSIFLRDQTSRHALLVKKKEFSEKPKLKSNSNRLTSWLSGGNAHEPIDVDTSAAPILTEDDDNVDLHAVPAAFGDADDEDAVTIPSEGNDPDDSLFVSKKDNAITVDDNKKLGMKIQYDGFHIYGKILCLIVKRTNIPSALKTSTPDQALMENWVSTQAAQEMGNDDEQG</sequence>
<gene>
    <name evidence="1" type="ORF">PV09_01994</name>
</gene>
<dbReference type="OrthoDB" id="5374757at2759"/>
<organism evidence="1 2">
    <name type="scientific">Verruconis gallopava</name>
    <dbReference type="NCBI Taxonomy" id="253628"/>
    <lineage>
        <taxon>Eukaryota</taxon>
        <taxon>Fungi</taxon>
        <taxon>Dikarya</taxon>
        <taxon>Ascomycota</taxon>
        <taxon>Pezizomycotina</taxon>
        <taxon>Dothideomycetes</taxon>
        <taxon>Pleosporomycetidae</taxon>
        <taxon>Venturiales</taxon>
        <taxon>Sympoventuriaceae</taxon>
        <taxon>Verruconis</taxon>
    </lineage>
</organism>
<dbReference type="AlphaFoldDB" id="A0A0D1XWH7"/>
<dbReference type="VEuPathDB" id="FungiDB:PV09_01994"/>
<evidence type="ECO:0000313" key="1">
    <source>
        <dbReference type="EMBL" id="KIW07121.1"/>
    </source>
</evidence>
<evidence type="ECO:0000313" key="2">
    <source>
        <dbReference type="Proteomes" id="UP000053259"/>
    </source>
</evidence>
<keyword evidence="2" id="KW-1185">Reference proteome</keyword>
<accession>A0A0D1XWH7</accession>
<dbReference type="Proteomes" id="UP000053259">
    <property type="component" value="Unassembled WGS sequence"/>
</dbReference>
<dbReference type="PANTHER" id="PTHR40635:SF1">
    <property type="match status" value="1"/>
</dbReference>
<dbReference type="GeneID" id="27309967"/>
<protein>
    <submittedName>
        <fullName evidence="1">Uncharacterized protein</fullName>
    </submittedName>
</protein>
<dbReference type="InParanoid" id="A0A0D1XWH7"/>
<reference evidence="1 2" key="1">
    <citation type="submission" date="2015-01" db="EMBL/GenBank/DDBJ databases">
        <title>The Genome Sequence of Ochroconis gallopava CBS43764.</title>
        <authorList>
            <consortium name="The Broad Institute Genomics Platform"/>
            <person name="Cuomo C."/>
            <person name="de Hoog S."/>
            <person name="Gorbushina A."/>
            <person name="Stielow B."/>
            <person name="Teixiera M."/>
            <person name="Abouelleil A."/>
            <person name="Chapman S.B."/>
            <person name="Priest M."/>
            <person name="Young S.K."/>
            <person name="Wortman J."/>
            <person name="Nusbaum C."/>
            <person name="Birren B."/>
        </authorList>
    </citation>
    <scope>NUCLEOTIDE SEQUENCE [LARGE SCALE GENOMIC DNA]</scope>
    <source>
        <strain evidence="1 2">CBS 43764</strain>
    </source>
</reference>
<dbReference type="PANTHER" id="PTHR40635">
    <property type="match status" value="1"/>
</dbReference>
<dbReference type="EMBL" id="KN847533">
    <property type="protein sequence ID" value="KIW07121.1"/>
    <property type="molecule type" value="Genomic_DNA"/>
</dbReference>
<proteinExistence type="predicted"/>
<name>A0A0D1XWH7_9PEZI</name>
<dbReference type="HOGENOM" id="CLU_066070_0_0_1"/>